<proteinExistence type="predicted"/>
<keyword evidence="1" id="KW-1133">Transmembrane helix</keyword>
<feature type="transmembrane region" description="Helical" evidence="1">
    <location>
        <begin position="78"/>
        <end position="101"/>
    </location>
</feature>
<protein>
    <submittedName>
        <fullName evidence="2">Uncharacterized protein</fullName>
    </submittedName>
</protein>
<accession>A0AAP0G664</accession>
<evidence type="ECO:0000313" key="2">
    <source>
        <dbReference type="EMBL" id="KAK8940453.1"/>
    </source>
</evidence>
<sequence>MDPALMLSPSTWRRSTMAKRNPVVVVKKHSTAAAKPAKKLAVGRKVKLAALVKPSSLIQSCLWRLREQEKPLLVLKKCLFIFVAFTHICYFSFGNVVMYSFHPSYYFLTKEFINH</sequence>
<dbReference type="Proteomes" id="UP001418222">
    <property type="component" value="Unassembled WGS sequence"/>
</dbReference>
<organism evidence="2 3">
    <name type="scientific">Platanthera zijinensis</name>
    <dbReference type="NCBI Taxonomy" id="2320716"/>
    <lineage>
        <taxon>Eukaryota</taxon>
        <taxon>Viridiplantae</taxon>
        <taxon>Streptophyta</taxon>
        <taxon>Embryophyta</taxon>
        <taxon>Tracheophyta</taxon>
        <taxon>Spermatophyta</taxon>
        <taxon>Magnoliopsida</taxon>
        <taxon>Liliopsida</taxon>
        <taxon>Asparagales</taxon>
        <taxon>Orchidaceae</taxon>
        <taxon>Orchidoideae</taxon>
        <taxon>Orchideae</taxon>
        <taxon>Orchidinae</taxon>
        <taxon>Platanthera</taxon>
    </lineage>
</organism>
<evidence type="ECO:0000256" key="1">
    <source>
        <dbReference type="SAM" id="Phobius"/>
    </source>
</evidence>
<name>A0AAP0G664_9ASPA</name>
<dbReference type="EMBL" id="JBBWWQ010000008">
    <property type="protein sequence ID" value="KAK8940453.1"/>
    <property type="molecule type" value="Genomic_DNA"/>
</dbReference>
<reference evidence="2 3" key="1">
    <citation type="journal article" date="2022" name="Nat. Plants">
        <title>Genomes of leafy and leafless Platanthera orchids illuminate the evolution of mycoheterotrophy.</title>
        <authorList>
            <person name="Li M.H."/>
            <person name="Liu K.W."/>
            <person name="Li Z."/>
            <person name="Lu H.C."/>
            <person name="Ye Q.L."/>
            <person name="Zhang D."/>
            <person name="Wang J.Y."/>
            <person name="Li Y.F."/>
            <person name="Zhong Z.M."/>
            <person name="Liu X."/>
            <person name="Yu X."/>
            <person name="Liu D.K."/>
            <person name="Tu X.D."/>
            <person name="Liu B."/>
            <person name="Hao Y."/>
            <person name="Liao X.Y."/>
            <person name="Jiang Y.T."/>
            <person name="Sun W.H."/>
            <person name="Chen J."/>
            <person name="Chen Y.Q."/>
            <person name="Ai Y."/>
            <person name="Zhai J.W."/>
            <person name="Wu S.S."/>
            <person name="Zhou Z."/>
            <person name="Hsiao Y.Y."/>
            <person name="Wu W.L."/>
            <person name="Chen Y.Y."/>
            <person name="Lin Y.F."/>
            <person name="Hsu J.L."/>
            <person name="Li C.Y."/>
            <person name="Wang Z.W."/>
            <person name="Zhao X."/>
            <person name="Zhong W.Y."/>
            <person name="Ma X.K."/>
            <person name="Ma L."/>
            <person name="Huang J."/>
            <person name="Chen G.Z."/>
            <person name="Huang M.Z."/>
            <person name="Huang L."/>
            <person name="Peng D.H."/>
            <person name="Luo Y.B."/>
            <person name="Zou S.Q."/>
            <person name="Chen S.P."/>
            <person name="Lan S."/>
            <person name="Tsai W.C."/>
            <person name="Van de Peer Y."/>
            <person name="Liu Z.J."/>
        </authorList>
    </citation>
    <scope>NUCLEOTIDE SEQUENCE [LARGE SCALE GENOMIC DNA]</scope>
    <source>
        <strain evidence="2">Lor287</strain>
    </source>
</reference>
<keyword evidence="1" id="KW-0812">Transmembrane</keyword>
<dbReference type="AlphaFoldDB" id="A0AAP0G664"/>
<keyword evidence="3" id="KW-1185">Reference proteome</keyword>
<gene>
    <name evidence="2" type="ORF">KSP39_PZI010551</name>
</gene>
<keyword evidence="1" id="KW-0472">Membrane</keyword>
<comment type="caution">
    <text evidence="2">The sequence shown here is derived from an EMBL/GenBank/DDBJ whole genome shotgun (WGS) entry which is preliminary data.</text>
</comment>
<evidence type="ECO:0000313" key="3">
    <source>
        <dbReference type="Proteomes" id="UP001418222"/>
    </source>
</evidence>